<name>A0A7J7T6I3_MYOMY</name>
<proteinExistence type="predicted"/>
<evidence type="ECO:0000313" key="2">
    <source>
        <dbReference type="Proteomes" id="UP000527355"/>
    </source>
</evidence>
<dbReference type="Proteomes" id="UP000527355">
    <property type="component" value="Unassembled WGS sequence"/>
</dbReference>
<sequence length="147" mass="15639">MELAGRVRLGQQEVGRIRASPSPPLRSHVEPTAPLSLFSSFPFLLKEFPTSWRARTSAVTLMREAALLPLAVAVSLPVEPTSAVGPAAAAVTMSGQRPPAAVLFSSSSLMSDHRLLKKNLLLLPGLGAQISRSLGIRRAGLGPFEDY</sequence>
<accession>A0A7J7T6I3</accession>
<reference evidence="1 2" key="1">
    <citation type="journal article" date="2020" name="Nature">
        <title>Six reference-quality genomes reveal evolution of bat adaptations.</title>
        <authorList>
            <person name="Jebb D."/>
            <person name="Huang Z."/>
            <person name="Pippel M."/>
            <person name="Hughes G.M."/>
            <person name="Lavrichenko K."/>
            <person name="Devanna P."/>
            <person name="Winkler S."/>
            <person name="Jermiin L.S."/>
            <person name="Skirmuntt E.C."/>
            <person name="Katzourakis A."/>
            <person name="Burkitt-Gray L."/>
            <person name="Ray D.A."/>
            <person name="Sullivan K.A.M."/>
            <person name="Roscito J.G."/>
            <person name="Kirilenko B.M."/>
            <person name="Davalos L.M."/>
            <person name="Corthals A.P."/>
            <person name="Power M.L."/>
            <person name="Jones G."/>
            <person name="Ransome R.D."/>
            <person name="Dechmann D.K.N."/>
            <person name="Locatelli A.G."/>
            <person name="Puechmaille S.J."/>
            <person name="Fedrigo O."/>
            <person name="Jarvis E.D."/>
            <person name="Hiller M."/>
            <person name="Vernes S.C."/>
            <person name="Myers E.W."/>
            <person name="Teeling E.C."/>
        </authorList>
    </citation>
    <scope>NUCLEOTIDE SEQUENCE [LARGE SCALE GENOMIC DNA]</scope>
    <source>
        <strain evidence="1">MMyoMyo1</strain>
        <tissue evidence="1">Flight muscle</tissue>
    </source>
</reference>
<evidence type="ECO:0000313" key="1">
    <source>
        <dbReference type="EMBL" id="KAF6296013.1"/>
    </source>
</evidence>
<gene>
    <name evidence="1" type="ORF">mMyoMyo1_009145</name>
</gene>
<keyword evidence="2" id="KW-1185">Reference proteome</keyword>
<dbReference type="EMBL" id="JABWUV010000017">
    <property type="protein sequence ID" value="KAF6296013.1"/>
    <property type="molecule type" value="Genomic_DNA"/>
</dbReference>
<organism evidence="1 2">
    <name type="scientific">Myotis myotis</name>
    <name type="common">Greater mouse-eared bat</name>
    <name type="synonym">Vespertilio myotis</name>
    <dbReference type="NCBI Taxonomy" id="51298"/>
    <lineage>
        <taxon>Eukaryota</taxon>
        <taxon>Metazoa</taxon>
        <taxon>Chordata</taxon>
        <taxon>Craniata</taxon>
        <taxon>Vertebrata</taxon>
        <taxon>Euteleostomi</taxon>
        <taxon>Mammalia</taxon>
        <taxon>Eutheria</taxon>
        <taxon>Laurasiatheria</taxon>
        <taxon>Chiroptera</taxon>
        <taxon>Yangochiroptera</taxon>
        <taxon>Vespertilionidae</taxon>
        <taxon>Myotis</taxon>
    </lineage>
</organism>
<protein>
    <submittedName>
        <fullName evidence="1">Uncharacterized protein</fullName>
    </submittedName>
</protein>
<dbReference type="AlphaFoldDB" id="A0A7J7T6I3"/>
<comment type="caution">
    <text evidence="1">The sequence shown here is derived from an EMBL/GenBank/DDBJ whole genome shotgun (WGS) entry which is preliminary data.</text>
</comment>